<organism evidence="2 3">
    <name type="scientific">Willisornis vidua</name>
    <name type="common">Xingu scale-backed antbird</name>
    <dbReference type="NCBI Taxonomy" id="1566151"/>
    <lineage>
        <taxon>Eukaryota</taxon>
        <taxon>Metazoa</taxon>
        <taxon>Chordata</taxon>
        <taxon>Craniata</taxon>
        <taxon>Vertebrata</taxon>
        <taxon>Euteleostomi</taxon>
        <taxon>Archelosauria</taxon>
        <taxon>Archosauria</taxon>
        <taxon>Dinosauria</taxon>
        <taxon>Saurischia</taxon>
        <taxon>Theropoda</taxon>
        <taxon>Coelurosauria</taxon>
        <taxon>Aves</taxon>
        <taxon>Neognathae</taxon>
        <taxon>Neoaves</taxon>
        <taxon>Telluraves</taxon>
        <taxon>Australaves</taxon>
        <taxon>Passeriformes</taxon>
        <taxon>Thamnophilidae</taxon>
        <taxon>Willisornis</taxon>
    </lineage>
</organism>
<gene>
    <name evidence="2" type="ORF">WISP_83800</name>
</gene>
<protein>
    <recommendedName>
        <fullName evidence="1">Reverse transcriptase domain-containing protein</fullName>
    </recommendedName>
</protein>
<dbReference type="PANTHER" id="PTHR33332">
    <property type="entry name" value="REVERSE TRANSCRIPTASE DOMAIN-CONTAINING PROTEIN"/>
    <property type="match status" value="1"/>
</dbReference>
<dbReference type="EMBL" id="WHWB01034052">
    <property type="protein sequence ID" value="KAJ7414491.1"/>
    <property type="molecule type" value="Genomic_DNA"/>
</dbReference>
<evidence type="ECO:0000313" key="2">
    <source>
        <dbReference type="EMBL" id="KAJ7414491.1"/>
    </source>
</evidence>
<accession>A0ABQ9D3T8</accession>
<evidence type="ECO:0000259" key="1">
    <source>
        <dbReference type="PROSITE" id="PS50878"/>
    </source>
</evidence>
<dbReference type="Pfam" id="PF00078">
    <property type="entry name" value="RVT_1"/>
    <property type="match status" value="1"/>
</dbReference>
<name>A0ABQ9D3T8_9PASS</name>
<comment type="caution">
    <text evidence="2">The sequence shown here is derived from an EMBL/GenBank/DDBJ whole genome shotgun (WGS) entry which is preliminary data.</text>
</comment>
<proteinExistence type="predicted"/>
<feature type="domain" description="Reverse transcriptase" evidence="1">
    <location>
        <begin position="1"/>
        <end position="80"/>
    </location>
</feature>
<dbReference type="Proteomes" id="UP001145742">
    <property type="component" value="Unassembled WGS sequence"/>
</dbReference>
<dbReference type="PROSITE" id="PS50878">
    <property type="entry name" value="RT_POL"/>
    <property type="match status" value="1"/>
</dbReference>
<sequence length="108" mass="12603">MPQGSLLGPAFFNIFVDDLNERIECTLCQFRDDKLGGSFDLLESRKALQWDLDRLDQWAKVNSMRFNMVKCWVLHLGRNNPKQHYRLGEEWLECCPAEKDPGMLVNSI</sequence>
<dbReference type="InterPro" id="IPR000477">
    <property type="entry name" value="RT_dom"/>
</dbReference>
<evidence type="ECO:0000313" key="3">
    <source>
        <dbReference type="Proteomes" id="UP001145742"/>
    </source>
</evidence>
<keyword evidence="3" id="KW-1185">Reference proteome</keyword>
<reference evidence="2" key="1">
    <citation type="submission" date="2019-10" db="EMBL/GenBank/DDBJ databases">
        <authorList>
            <person name="Soares A.E.R."/>
            <person name="Aleixo A."/>
            <person name="Schneider P."/>
            <person name="Miyaki C.Y."/>
            <person name="Schneider M.P."/>
            <person name="Mello C."/>
            <person name="Vasconcelos A.T.R."/>
        </authorList>
    </citation>
    <scope>NUCLEOTIDE SEQUENCE</scope>
    <source>
        <tissue evidence="2">Muscle</tissue>
    </source>
</reference>